<accession>A0ABD3PNR1</accession>
<comment type="caution">
    <text evidence="4">The sequence shown here is derived from an EMBL/GenBank/DDBJ whole genome shotgun (WGS) entry which is preliminary data.</text>
</comment>
<reference evidence="4 5" key="1">
    <citation type="submission" date="2024-10" db="EMBL/GenBank/DDBJ databases">
        <title>Updated reference genomes for cyclostephanoid diatoms.</title>
        <authorList>
            <person name="Roberts W.R."/>
            <person name="Alverson A.J."/>
        </authorList>
    </citation>
    <scope>NUCLEOTIDE SEQUENCE [LARGE SCALE GENOMIC DNA]</scope>
    <source>
        <strain evidence="4 5">AJA010-31</strain>
    </source>
</reference>
<dbReference type="Proteomes" id="UP001530400">
    <property type="component" value="Unassembled WGS sequence"/>
</dbReference>
<dbReference type="Gene3D" id="1.10.510.10">
    <property type="entry name" value="Transferase(Phosphotransferase) domain 1"/>
    <property type="match status" value="1"/>
</dbReference>
<evidence type="ECO:0000259" key="3">
    <source>
        <dbReference type="PROSITE" id="PS50011"/>
    </source>
</evidence>
<organism evidence="4 5">
    <name type="scientific">Cyclotella atomus</name>
    <dbReference type="NCBI Taxonomy" id="382360"/>
    <lineage>
        <taxon>Eukaryota</taxon>
        <taxon>Sar</taxon>
        <taxon>Stramenopiles</taxon>
        <taxon>Ochrophyta</taxon>
        <taxon>Bacillariophyta</taxon>
        <taxon>Coscinodiscophyceae</taxon>
        <taxon>Thalassiosirophycidae</taxon>
        <taxon>Stephanodiscales</taxon>
        <taxon>Stephanodiscaceae</taxon>
        <taxon>Cyclotella</taxon>
    </lineage>
</organism>
<dbReference type="SMART" id="SM00220">
    <property type="entry name" value="S_TKc"/>
    <property type="match status" value="1"/>
</dbReference>
<dbReference type="InterPro" id="IPR011009">
    <property type="entry name" value="Kinase-like_dom_sf"/>
</dbReference>
<dbReference type="PANTHER" id="PTHR24362">
    <property type="entry name" value="SERINE/THREONINE-PROTEIN KINASE NEK"/>
    <property type="match status" value="1"/>
</dbReference>
<evidence type="ECO:0000256" key="2">
    <source>
        <dbReference type="SAM" id="SignalP"/>
    </source>
</evidence>
<proteinExistence type="predicted"/>
<dbReference type="AlphaFoldDB" id="A0ABD3PNR1"/>
<feature type="signal peptide" evidence="2">
    <location>
        <begin position="1"/>
        <end position="22"/>
    </location>
</feature>
<keyword evidence="5" id="KW-1185">Reference proteome</keyword>
<feature type="compositionally biased region" description="Basic and acidic residues" evidence="1">
    <location>
        <begin position="76"/>
        <end position="88"/>
    </location>
</feature>
<dbReference type="PROSITE" id="PS50011">
    <property type="entry name" value="PROTEIN_KINASE_DOM"/>
    <property type="match status" value="1"/>
</dbReference>
<keyword evidence="2" id="KW-0732">Signal</keyword>
<name>A0ABD3PNR1_9STRA</name>
<gene>
    <name evidence="4" type="ORF">ACHAWO_000276</name>
</gene>
<dbReference type="SUPFAM" id="SSF56112">
    <property type="entry name" value="Protein kinase-like (PK-like)"/>
    <property type="match status" value="1"/>
</dbReference>
<feature type="region of interest" description="Disordered" evidence="1">
    <location>
        <begin position="67"/>
        <end position="88"/>
    </location>
</feature>
<protein>
    <recommendedName>
        <fullName evidence="3">Protein kinase domain-containing protein</fullName>
    </recommendedName>
</protein>
<feature type="chain" id="PRO_5044788949" description="Protein kinase domain-containing protein" evidence="2">
    <location>
        <begin position="23"/>
        <end position="512"/>
    </location>
</feature>
<dbReference type="InterPro" id="IPR000719">
    <property type="entry name" value="Prot_kinase_dom"/>
</dbReference>
<dbReference type="EMBL" id="JALLPJ020000514">
    <property type="protein sequence ID" value="KAL3789805.1"/>
    <property type="molecule type" value="Genomic_DNA"/>
</dbReference>
<feature type="domain" description="Protein kinase" evidence="3">
    <location>
        <begin position="208"/>
        <end position="502"/>
    </location>
</feature>
<sequence length="512" mass="54910">MIFRVAVLAAVVTSSSLLTIEAFAPPRVISTQLNQQTFAKHSSIYAPPLGAGPPVISDWRYQNDGSISGTVTNHPTIRDGDRITTSPIKDKNAVNENSVVQTKSGSKYKLANVAWGATIPGVEALSKEKEAKAAADKAERARLAKEAQAKAAAQKSVPKANAVAKPISKAASAAAAPKELSAAELTKLAKSKFALTGTAVGDKTKYLLAGKPRQSSGRAAKIWTAYVADANIPSIPAGFDGDETKVTPITIKLSPDIERMRLENGNYNKVQSGLFIGRFVKKIDYVEYIPSNDRSLDRKVCALVIESGQYDLKALLSARQGEPLRGRALRDAAAAAGQCIQAVHSSNLVWTDLKTENFIVVGNDNLLQEVNDGSGSMGLPGVKGIDLESVIPRNGNPIDYSPEACPPEFAKAFMAGEGGEFVLDYSYDMWSLGMMLYELSTGNAYFDKRSPSQVTKMMCSETFEADVSAVPDAKLRDLISKCLSLDPKKRPDITGFLLHPYFITSGIGPISF</sequence>
<dbReference type="PANTHER" id="PTHR24362:SF309">
    <property type="entry name" value="PROTEIN KINASE DOMAIN-CONTAINING PROTEIN"/>
    <property type="match status" value="1"/>
</dbReference>
<evidence type="ECO:0000313" key="4">
    <source>
        <dbReference type="EMBL" id="KAL3789805.1"/>
    </source>
</evidence>
<dbReference type="Pfam" id="PF00069">
    <property type="entry name" value="Pkinase"/>
    <property type="match status" value="1"/>
</dbReference>
<evidence type="ECO:0000256" key="1">
    <source>
        <dbReference type="SAM" id="MobiDB-lite"/>
    </source>
</evidence>
<evidence type="ECO:0000313" key="5">
    <source>
        <dbReference type="Proteomes" id="UP001530400"/>
    </source>
</evidence>